<gene>
    <name evidence="1" type="ORF">FYJ75_04250</name>
</gene>
<evidence type="ECO:0000313" key="2">
    <source>
        <dbReference type="Proteomes" id="UP000474024"/>
    </source>
</evidence>
<reference evidence="1 2" key="1">
    <citation type="submission" date="2019-08" db="EMBL/GenBank/DDBJ databases">
        <title>In-depth cultivation of the pig gut microbiome towards novel bacterial diversity and tailored functional studies.</title>
        <authorList>
            <person name="Wylensek D."/>
            <person name="Hitch T.C.A."/>
            <person name="Clavel T."/>
        </authorList>
    </citation>
    <scope>NUCLEOTIDE SEQUENCE [LARGE SCALE GENOMIC DNA]</scope>
    <source>
        <strain evidence="1 2">MUC/MUC-530-WT-4D</strain>
    </source>
</reference>
<evidence type="ECO:0000313" key="1">
    <source>
        <dbReference type="EMBL" id="MST74249.1"/>
    </source>
</evidence>
<comment type="caution">
    <text evidence="1">The sequence shown here is derived from an EMBL/GenBank/DDBJ whole genome shotgun (WGS) entry which is preliminary data.</text>
</comment>
<sequence>MEADYIILCDGILSSKNKNALDGGVVVKGRKIVCVGTKNEVAPYLGVNTEVVEFKNMILFTFRTAVDKKDEDACANIAVFAGGNKRNMAQIKKMVNLRMLMYEGEMVFYKPA</sequence>
<organism evidence="1 2">
    <name type="scientific">Roseburia porci</name>
    <dbReference type="NCBI Taxonomy" id="2605790"/>
    <lineage>
        <taxon>Bacteria</taxon>
        <taxon>Bacillati</taxon>
        <taxon>Bacillota</taxon>
        <taxon>Clostridia</taxon>
        <taxon>Lachnospirales</taxon>
        <taxon>Lachnospiraceae</taxon>
        <taxon>Roseburia</taxon>
    </lineage>
</organism>
<proteinExistence type="predicted"/>
<accession>A0A6L5YQM7</accession>
<dbReference type="Proteomes" id="UP000474024">
    <property type="component" value="Unassembled WGS sequence"/>
</dbReference>
<name>A0A6L5YQM7_9FIRM</name>
<dbReference type="RefSeq" id="WP_154429180.1">
    <property type="nucleotide sequence ID" value="NZ_VUNI01000005.1"/>
</dbReference>
<keyword evidence="2" id="KW-1185">Reference proteome</keyword>
<protein>
    <submittedName>
        <fullName evidence="1">Uncharacterized protein</fullName>
    </submittedName>
</protein>
<dbReference type="EMBL" id="VUNI01000005">
    <property type="protein sequence ID" value="MST74249.1"/>
    <property type="molecule type" value="Genomic_DNA"/>
</dbReference>
<dbReference type="AlphaFoldDB" id="A0A6L5YQM7"/>